<proteinExistence type="predicted"/>
<protein>
    <submittedName>
        <fullName evidence="2">Nuclear transport factor 2 family protein</fullName>
    </submittedName>
</protein>
<gene>
    <name evidence="2" type="ORF">NY014_08830</name>
</gene>
<name>A0ABT2G5H9_9BACT</name>
<dbReference type="InterPro" id="IPR032710">
    <property type="entry name" value="NTF2-like_dom_sf"/>
</dbReference>
<sequence>MAKYNMKNRLAFLGLISLMLFSFQVQAQSSDKEVQAVIEQLFDGMRAKDGQMVAATFLQEAPMQTVIAGENGSKVGSNSVADFVSRISQTPEDVQLDERILDYQIKVDGDMAAAWTPYEFYVNGNFSHCGVNSFQLVRTEEGWKIAYIIDTRRKEGC</sequence>
<dbReference type="InterPro" id="IPR039437">
    <property type="entry name" value="FrzH/put_lumazine-bd"/>
</dbReference>
<evidence type="ECO:0000313" key="2">
    <source>
        <dbReference type="EMBL" id="MCS5490531.1"/>
    </source>
</evidence>
<reference evidence="2 3" key="1">
    <citation type="submission" date="2022-08" db="EMBL/GenBank/DDBJ databases">
        <title>Algoriphagus sp. CAU 1643 isolated from mud.</title>
        <authorList>
            <person name="Kim W."/>
        </authorList>
    </citation>
    <scope>NUCLEOTIDE SEQUENCE [LARGE SCALE GENOMIC DNA]</scope>
    <source>
        <strain evidence="2 3">CAU 1643</strain>
    </source>
</reference>
<accession>A0ABT2G5H9</accession>
<comment type="caution">
    <text evidence="2">The sequence shown here is derived from an EMBL/GenBank/DDBJ whole genome shotgun (WGS) entry which is preliminary data.</text>
</comment>
<feature type="signal peptide" evidence="1">
    <location>
        <begin position="1"/>
        <end position="27"/>
    </location>
</feature>
<dbReference type="SUPFAM" id="SSF54427">
    <property type="entry name" value="NTF2-like"/>
    <property type="match status" value="1"/>
</dbReference>
<evidence type="ECO:0000256" key="1">
    <source>
        <dbReference type="SAM" id="SignalP"/>
    </source>
</evidence>
<dbReference type="Pfam" id="PF12893">
    <property type="entry name" value="Lumazine_bd_2"/>
    <property type="match status" value="1"/>
</dbReference>
<feature type="chain" id="PRO_5047450930" evidence="1">
    <location>
        <begin position="28"/>
        <end position="157"/>
    </location>
</feature>
<organism evidence="2 3">
    <name type="scientific">Algoriphagus limi</name>
    <dbReference type="NCBI Taxonomy" id="2975273"/>
    <lineage>
        <taxon>Bacteria</taxon>
        <taxon>Pseudomonadati</taxon>
        <taxon>Bacteroidota</taxon>
        <taxon>Cytophagia</taxon>
        <taxon>Cytophagales</taxon>
        <taxon>Cyclobacteriaceae</taxon>
        <taxon>Algoriphagus</taxon>
    </lineage>
</organism>
<dbReference type="Proteomes" id="UP001206788">
    <property type="component" value="Unassembled WGS sequence"/>
</dbReference>
<keyword evidence="1" id="KW-0732">Signal</keyword>
<keyword evidence="3" id="KW-1185">Reference proteome</keyword>
<dbReference type="Gene3D" id="3.10.450.50">
    <property type="match status" value="1"/>
</dbReference>
<dbReference type="EMBL" id="JANWGH010000002">
    <property type="protein sequence ID" value="MCS5490531.1"/>
    <property type="molecule type" value="Genomic_DNA"/>
</dbReference>
<evidence type="ECO:0000313" key="3">
    <source>
        <dbReference type="Proteomes" id="UP001206788"/>
    </source>
</evidence>
<dbReference type="RefSeq" id="WP_259414236.1">
    <property type="nucleotide sequence ID" value="NZ_JANWGH010000002.1"/>
</dbReference>